<gene>
    <name evidence="3" type="ORF">I41_19240</name>
</gene>
<dbReference type="EMBL" id="CP036339">
    <property type="protein sequence ID" value="QDT72741.1"/>
    <property type="molecule type" value="Genomic_DNA"/>
</dbReference>
<evidence type="ECO:0000313" key="3">
    <source>
        <dbReference type="EMBL" id="QDT72741.1"/>
    </source>
</evidence>
<dbReference type="Proteomes" id="UP000317909">
    <property type="component" value="Chromosome"/>
</dbReference>
<name>A0A517TWK2_9BACT</name>
<dbReference type="RefSeq" id="WP_145432279.1">
    <property type="nucleotide sequence ID" value="NZ_CP036339.1"/>
</dbReference>
<dbReference type="AlphaFoldDB" id="A0A517TWK2"/>
<dbReference type="SUPFAM" id="SSF159888">
    <property type="entry name" value="YdhG-like"/>
    <property type="match status" value="1"/>
</dbReference>
<dbReference type="KEGG" id="llh:I41_19240"/>
<feature type="region of interest" description="Disordered" evidence="1">
    <location>
        <begin position="1"/>
        <end position="24"/>
    </location>
</feature>
<proteinExistence type="predicted"/>
<dbReference type="Gene3D" id="3.90.1150.200">
    <property type="match status" value="1"/>
</dbReference>
<dbReference type="Pfam" id="PF08818">
    <property type="entry name" value="DUF1801"/>
    <property type="match status" value="1"/>
</dbReference>
<evidence type="ECO:0000256" key="1">
    <source>
        <dbReference type="SAM" id="MobiDB-lite"/>
    </source>
</evidence>
<evidence type="ECO:0000313" key="4">
    <source>
        <dbReference type="Proteomes" id="UP000317909"/>
    </source>
</evidence>
<dbReference type="OrthoDB" id="9811812at2"/>
<accession>A0A517TWK2</accession>
<keyword evidence="4" id="KW-1185">Reference proteome</keyword>
<organism evidence="3 4">
    <name type="scientific">Lacipirellula limnantheis</name>
    <dbReference type="NCBI Taxonomy" id="2528024"/>
    <lineage>
        <taxon>Bacteria</taxon>
        <taxon>Pseudomonadati</taxon>
        <taxon>Planctomycetota</taxon>
        <taxon>Planctomycetia</taxon>
        <taxon>Pirellulales</taxon>
        <taxon>Lacipirellulaceae</taxon>
        <taxon>Lacipirellula</taxon>
    </lineage>
</organism>
<dbReference type="InterPro" id="IPR014922">
    <property type="entry name" value="YdhG-like"/>
</dbReference>
<reference evidence="3 4" key="1">
    <citation type="submission" date="2019-02" db="EMBL/GenBank/DDBJ databases">
        <title>Deep-cultivation of Planctomycetes and their phenomic and genomic characterization uncovers novel biology.</title>
        <authorList>
            <person name="Wiegand S."/>
            <person name="Jogler M."/>
            <person name="Boedeker C."/>
            <person name="Pinto D."/>
            <person name="Vollmers J."/>
            <person name="Rivas-Marin E."/>
            <person name="Kohn T."/>
            <person name="Peeters S.H."/>
            <person name="Heuer A."/>
            <person name="Rast P."/>
            <person name="Oberbeckmann S."/>
            <person name="Bunk B."/>
            <person name="Jeske O."/>
            <person name="Meyerdierks A."/>
            <person name="Storesund J.E."/>
            <person name="Kallscheuer N."/>
            <person name="Luecker S."/>
            <person name="Lage O.M."/>
            <person name="Pohl T."/>
            <person name="Merkel B.J."/>
            <person name="Hornburger P."/>
            <person name="Mueller R.-W."/>
            <person name="Bruemmer F."/>
            <person name="Labrenz M."/>
            <person name="Spormann A.M."/>
            <person name="Op den Camp H."/>
            <person name="Overmann J."/>
            <person name="Amann R."/>
            <person name="Jetten M.S.M."/>
            <person name="Mascher T."/>
            <person name="Medema M.H."/>
            <person name="Devos D.P."/>
            <person name="Kaster A.-K."/>
            <person name="Ovreas L."/>
            <person name="Rohde M."/>
            <person name="Galperin M.Y."/>
            <person name="Jogler C."/>
        </authorList>
    </citation>
    <scope>NUCLEOTIDE SEQUENCE [LARGE SCALE GENOMIC DNA]</scope>
    <source>
        <strain evidence="3 4">I41</strain>
    </source>
</reference>
<evidence type="ECO:0000259" key="2">
    <source>
        <dbReference type="Pfam" id="PF08818"/>
    </source>
</evidence>
<protein>
    <recommendedName>
        <fullName evidence="2">YdhG-like domain-containing protein</fullName>
    </recommendedName>
</protein>
<sequence length="146" mass="16253">MAKKSPQRPAAAKPAKLLSGGNPQIAKAEGDAPVKAYIAAMPGWKQDVGRRLDAIIERTLPGVQKAVKWNSPFYGVEGEGWFLSFHCFAKYVKVAFFRGALLRPVPPGESKQQEVRYLDIREDDEIDEKQFAAWVKQASQLPGERL</sequence>
<feature type="domain" description="YdhG-like" evidence="2">
    <location>
        <begin position="45"/>
        <end position="138"/>
    </location>
</feature>